<evidence type="ECO:0000313" key="2">
    <source>
        <dbReference type="EMBL" id="SDY17273.1"/>
    </source>
</evidence>
<dbReference type="OrthoDB" id="7658568at2"/>
<evidence type="ECO:0000313" key="3">
    <source>
        <dbReference type="Proteomes" id="UP000199286"/>
    </source>
</evidence>
<name>A0A1H3HP55_9RHOB</name>
<organism evidence="2 3">
    <name type="scientific">Citreimonas salinaria</name>
    <dbReference type="NCBI Taxonomy" id="321339"/>
    <lineage>
        <taxon>Bacteria</taxon>
        <taxon>Pseudomonadati</taxon>
        <taxon>Pseudomonadota</taxon>
        <taxon>Alphaproteobacteria</taxon>
        <taxon>Rhodobacterales</taxon>
        <taxon>Roseobacteraceae</taxon>
        <taxon>Citreimonas</taxon>
    </lineage>
</organism>
<keyword evidence="2" id="KW-0430">Lectin</keyword>
<dbReference type="InterPro" id="IPR037221">
    <property type="entry name" value="H-type_lectin_dom_sf"/>
</dbReference>
<protein>
    <submittedName>
        <fullName evidence="2">H-type lectin domain-containing protein</fullName>
    </submittedName>
</protein>
<accession>A0A1H3HP55</accession>
<dbReference type="GO" id="GO:0030246">
    <property type="term" value="F:carbohydrate binding"/>
    <property type="evidence" value="ECO:0007669"/>
    <property type="project" value="UniProtKB-KW"/>
</dbReference>
<dbReference type="GO" id="GO:0007155">
    <property type="term" value="P:cell adhesion"/>
    <property type="evidence" value="ECO:0007669"/>
    <property type="project" value="InterPro"/>
</dbReference>
<dbReference type="SUPFAM" id="SSF141086">
    <property type="entry name" value="Agglutinin HPA-like"/>
    <property type="match status" value="1"/>
</dbReference>
<keyword evidence="3" id="KW-1185">Reference proteome</keyword>
<dbReference type="Gene3D" id="2.60.40.2080">
    <property type="match status" value="1"/>
</dbReference>
<feature type="domain" description="H-type lectin" evidence="1">
    <location>
        <begin position="39"/>
        <end position="104"/>
    </location>
</feature>
<dbReference type="Proteomes" id="UP000199286">
    <property type="component" value="Unassembled WGS sequence"/>
</dbReference>
<gene>
    <name evidence="2" type="ORF">SAMN05444340_10472</name>
</gene>
<sequence length="115" mass="12985">MQRFPRGQLAIDQGETEVFSEYEEGGPMWTGSGSRERRRTVTFATPFLAPPVVQATVSLWDTDQSTNLRADITAEHVTPEGCELVFRTWGDTRIARIRMRWIAIGAVASEDDWPV</sequence>
<dbReference type="EMBL" id="FNPF01000004">
    <property type="protein sequence ID" value="SDY17273.1"/>
    <property type="molecule type" value="Genomic_DNA"/>
</dbReference>
<evidence type="ECO:0000259" key="1">
    <source>
        <dbReference type="Pfam" id="PF09458"/>
    </source>
</evidence>
<dbReference type="RefSeq" id="WP_089881048.1">
    <property type="nucleotide sequence ID" value="NZ_FNPF01000004.1"/>
</dbReference>
<proteinExistence type="predicted"/>
<dbReference type="AlphaFoldDB" id="A0A1H3HP55"/>
<reference evidence="2 3" key="1">
    <citation type="submission" date="2016-10" db="EMBL/GenBank/DDBJ databases">
        <authorList>
            <person name="de Groot N.N."/>
        </authorList>
    </citation>
    <scope>NUCLEOTIDE SEQUENCE [LARGE SCALE GENOMIC DNA]</scope>
    <source>
        <strain evidence="2 3">DSM 26880</strain>
    </source>
</reference>
<dbReference type="InterPro" id="IPR019019">
    <property type="entry name" value="H-type_lectin_domain"/>
</dbReference>
<dbReference type="Pfam" id="PF09458">
    <property type="entry name" value="H_lectin"/>
    <property type="match status" value="1"/>
</dbReference>
<dbReference type="STRING" id="321339.SAMN05444340_10472"/>